<gene>
    <name evidence="1" type="ORF">A7E78_10125</name>
</gene>
<reference evidence="1 2" key="1">
    <citation type="journal article" date="2017" name="Genome Announc.">
        <title>Complete Genome Sequences of Two Acetylene-Fermenting Pelobacter acetylenicus Strains.</title>
        <authorList>
            <person name="Sutton J.M."/>
            <person name="Baesman S.M."/>
            <person name="Fierst J.L."/>
            <person name="Poret-Peterson A.T."/>
            <person name="Oremland R.S."/>
            <person name="Dunlap D.S."/>
            <person name="Akob D.M."/>
        </authorList>
    </citation>
    <scope>NUCLEOTIDE SEQUENCE [LARGE SCALE GENOMIC DNA]</scope>
    <source>
        <strain evidence="1 2">SFB93</strain>
    </source>
</reference>
<evidence type="ECO:0000313" key="2">
    <source>
        <dbReference type="Proteomes" id="UP000182517"/>
    </source>
</evidence>
<dbReference type="AlphaFoldDB" id="A0A1L3GQN4"/>
<organism evidence="1 2">
    <name type="scientific">Syntrophotalea acetylenivorans</name>
    <dbReference type="NCBI Taxonomy" id="1842532"/>
    <lineage>
        <taxon>Bacteria</taxon>
        <taxon>Pseudomonadati</taxon>
        <taxon>Thermodesulfobacteriota</taxon>
        <taxon>Desulfuromonadia</taxon>
        <taxon>Desulfuromonadales</taxon>
        <taxon>Syntrophotaleaceae</taxon>
        <taxon>Syntrophotalea</taxon>
    </lineage>
</organism>
<name>A0A1L3GQN4_9BACT</name>
<dbReference type="KEGG" id="pef:A7E78_10125"/>
<keyword evidence="2" id="KW-1185">Reference proteome</keyword>
<evidence type="ECO:0008006" key="3">
    <source>
        <dbReference type="Google" id="ProtNLM"/>
    </source>
</evidence>
<dbReference type="Proteomes" id="UP000182517">
    <property type="component" value="Chromosome"/>
</dbReference>
<evidence type="ECO:0000313" key="1">
    <source>
        <dbReference type="EMBL" id="APG28170.1"/>
    </source>
</evidence>
<proteinExistence type="predicted"/>
<dbReference type="STRING" id="1842532.A7E78_10125"/>
<dbReference type="EMBL" id="CP015519">
    <property type="protein sequence ID" value="APG28170.1"/>
    <property type="molecule type" value="Genomic_DNA"/>
</dbReference>
<sequence length="66" mass="7644">MGSLVVYSEDSAEHRYTICQDEESDSYFLVIDEQPYKEDGHLFEGSFDDVHDKLKDLRAAEDLKTI</sequence>
<accession>A0A1L3GQN4</accession>
<protein>
    <recommendedName>
        <fullName evidence="3">DUF1292 domain-containing protein</fullName>
    </recommendedName>
</protein>
<dbReference type="RefSeq" id="WP_072284130.1">
    <property type="nucleotide sequence ID" value="NZ_CP015519.1"/>
</dbReference>